<feature type="domain" description="VTT" evidence="7">
    <location>
        <begin position="67"/>
        <end position="183"/>
    </location>
</feature>
<keyword evidence="4 6" id="KW-1133">Transmembrane helix</keyword>
<feature type="transmembrane region" description="Helical" evidence="6">
    <location>
        <begin position="192"/>
        <end position="209"/>
    </location>
</feature>
<dbReference type="InterPro" id="IPR032816">
    <property type="entry name" value="VTT_dom"/>
</dbReference>
<feature type="transmembrane region" description="Helical" evidence="6">
    <location>
        <begin position="133"/>
        <end position="152"/>
    </location>
</feature>
<feature type="transmembrane region" description="Helical" evidence="6">
    <location>
        <begin position="164"/>
        <end position="186"/>
    </location>
</feature>
<gene>
    <name evidence="8" type="ORF">COY14_04915</name>
</gene>
<comment type="similarity">
    <text evidence="6">Belongs to the TVP38/TMEM64 family.</text>
</comment>
<name>A0A2M7U2M6_9BACT</name>
<evidence type="ECO:0000256" key="3">
    <source>
        <dbReference type="ARBA" id="ARBA00022692"/>
    </source>
</evidence>
<proteinExistence type="inferred from homology"/>
<keyword evidence="3 6" id="KW-0812">Transmembrane</keyword>
<dbReference type="Proteomes" id="UP000230027">
    <property type="component" value="Unassembled WGS sequence"/>
</dbReference>
<evidence type="ECO:0000313" key="9">
    <source>
        <dbReference type="Proteomes" id="UP000230027"/>
    </source>
</evidence>
<dbReference type="Pfam" id="PF09335">
    <property type="entry name" value="VTT_dom"/>
    <property type="match status" value="1"/>
</dbReference>
<dbReference type="EMBL" id="PFOD01000084">
    <property type="protein sequence ID" value="PIZ64332.1"/>
    <property type="molecule type" value="Genomic_DNA"/>
</dbReference>
<keyword evidence="2 6" id="KW-1003">Cell membrane</keyword>
<protein>
    <recommendedName>
        <fullName evidence="6">TVP38/TMEM64 family membrane protein</fullName>
    </recommendedName>
</protein>
<comment type="caution">
    <text evidence="8">The sequence shown here is derived from an EMBL/GenBank/DDBJ whole genome shotgun (WGS) entry which is preliminary data.</text>
</comment>
<dbReference type="InterPro" id="IPR015414">
    <property type="entry name" value="TMEM64"/>
</dbReference>
<comment type="subcellular location">
    <subcellularLocation>
        <location evidence="1 6">Cell membrane</location>
        <topology evidence="1 6">Multi-pass membrane protein</topology>
    </subcellularLocation>
</comment>
<evidence type="ECO:0000256" key="5">
    <source>
        <dbReference type="ARBA" id="ARBA00023136"/>
    </source>
</evidence>
<dbReference type="AlphaFoldDB" id="A0A2M7U2M6"/>
<evidence type="ECO:0000256" key="4">
    <source>
        <dbReference type="ARBA" id="ARBA00022989"/>
    </source>
</evidence>
<evidence type="ECO:0000256" key="1">
    <source>
        <dbReference type="ARBA" id="ARBA00004651"/>
    </source>
</evidence>
<organism evidence="8 9">
    <name type="scientific">Candidatus Roizmanbacteria bacterium CG_4_10_14_0_2_um_filter_36_9</name>
    <dbReference type="NCBI Taxonomy" id="1974823"/>
    <lineage>
        <taxon>Bacteria</taxon>
        <taxon>Candidatus Roizmaniibacteriota</taxon>
    </lineage>
</organism>
<keyword evidence="5 6" id="KW-0472">Membrane</keyword>
<sequence>MIKIFDMKKILFIFWILLISFSLYRLFTIGISLSEYPQFIANKVDSFGIWAPVLFISLFAIRPLIFFPATILSLSAGALFGPITAVFILIIAENISSLISFTMGKFFGKNIIASLDKKSVFLHKFEKYLHQNGFISVLMLRLFYAPFDLVGYFSGASNIAYRDFALATFIGILPGLITAAFLGGSIYTPVNLLISGFFFILGLVISKFIKNNCNYVTTNN</sequence>
<feature type="transmembrane region" description="Helical" evidence="6">
    <location>
        <begin position="46"/>
        <end position="65"/>
    </location>
</feature>
<feature type="transmembrane region" description="Helical" evidence="6">
    <location>
        <begin position="72"/>
        <end position="92"/>
    </location>
</feature>
<reference evidence="9" key="1">
    <citation type="submission" date="2017-09" db="EMBL/GenBank/DDBJ databases">
        <title>Depth-based differentiation of microbial function through sediment-hosted aquifers and enrichment of novel symbionts in the deep terrestrial subsurface.</title>
        <authorList>
            <person name="Probst A.J."/>
            <person name="Ladd B."/>
            <person name="Jarett J.K."/>
            <person name="Geller-Mcgrath D.E."/>
            <person name="Sieber C.M.K."/>
            <person name="Emerson J.B."/>
            <person name="Anantharaman K."/>
            <person name="Thomas B.C."/>
            <person name="Malmstrom R."/>
            <person name="Stieglmeier M."/>
            <person name="Klingl A."/>
            <person name="Woyke T."/>
            <person name="Ryan C.M."/>
            <person name="Banfield J.F."/>
        </authorList>
    </citation>
    <scope>NUCLEOTIDE SEQUENCE [LARGE SCALE GENOMIC DNA]</scope>
</reference>
<evidence type="ECO:0000313" key="8">
    <source>
        <dbReference type="EMBL" id="PIZ64332.1"/>
    </source>
</evidence>
<dbReference type="GO" id="GO:0005886">
    <property type="term" value="C:plasma membrane"/>
    <property type="evidence" value="ECO:0007669"/>
    <property type="project" value="UniProtKB-SubCell"/>
</dbReference>
<evidence type="ECO:0000259" key="7">
    <source>
        <dbReference type="Pfam" id="PF09335"/>
    </source>
</evidence>
<evidence type="ECO:0000256" key="6">
    <source>
        <dbReference type="RuleBase" id="RU366058"/>
    </source>
</evidence>
<feature type="transmembrane region" description="Helical" evidence="6">
    <location>
        <begin position="12"/>
        <end position="34"/>
    </location>
</feature>
<dbReference type="PANTHER" id="PTHR12677">
    <property type="entry name" value="GOLGI APPARATUS MEMBRANE PROTEIN TVP38-RELATED"/>
    <property type="match status" value="1"/>
</dbReference>
<accession>A0A2M7U2M6</accession>
<evidence type="ECO:0000256" key="2">
    <source>
        <dbReference type="ARBA" id="ARBA00022475"/>
    </source>
</evidence>
<dbReference type="PANTHER" id="PTHR12677:SF59">
    <property type="entry name" value="GOLGI APPARATUS MEMBRANE PROTEIN TVP38-RELATED"/>
    <property type="match status" value="1"/>
</dbReference>